<sequence>MMLPYTIMALCLANIAAALPATTTPTSTVTTTELAPLPTETNPENLSTGHLQPRQSNPEDDPPPYVAIVTAAPTQDAALASLGYVQTTYYACQTRDGTAHCGWHIPVMKAASAGVARRGGVWGIAVVAGAACWVML</sequence>
<keyword evidence="2" id="KW-0732">Signal</keyword>
<reference evidence="3" key="1">
    <citation type="submission" date="2020-03" db="EMBL/GenBank/DDBJ databases">
        <title>Draft Genome Sequence of Cylindrodendrum hubeiense.</title>
        <authorList>
            <person name="Buettner E."/>
            <person name="Kellner H."/>
        </authorList>
    </citation>
    <scope>NUCLEOTIDE SEQUENCE</scope>
    <source>
        <strain evidence="3">IHI 201604</strain>
    </source>
</reference>
<comment type="caution">
    <text evidence="3">The sequence shown here is derived from an EMBL/GenBank/DDBJ whole genome shotgun (WGS) entry which is preliminary data.</text>
</comment>
<name>A0A9P5H3R1_9HYPO</name>
<dbReference type="Proteomes" id="UP000722485">
    <property type="component" value="Unassembled WGS sequence"/>
</dbReference>
<evidence type="ECO:0000256" key="2">
    <source>
        <dbReference type="SAM" id="SignalP"/>
    </source>
</evidence>
<feature type="region of interest" description="Disordered" evidence="1">
    <location>
        <begin position="23"/>
        <end position="63"/>
    </location>
</feature>
<accession>A0A9P5H3R1</accession>
<dbReference type="OrthoDB" id="3542181at2759"/>
<organism evidence="3 4">
    <name type="scientific">Cylindrodendrum hubeiense</name>
    <dbReference type="NCBI Taxonomy" id="595255"/>
    <lineage>
        <taxon>Eukaryota</taxon>
        <taxon>Fungi</taxon>
        <taxon>Dikarya</taxon>
        <taxon>Ascomycota</taxon>
        <taxon>Pezizomycotina</taxon>
        <taxon>Sordariomycetes</taxon>
        <taxon>Hypocreomycetidae</taxon>
        <taxon>Hypocreales</taxon>
        <taxon>Nectriaceae</taxon>
        <taxon>Cylindrodendrum</taxon>
    </lineage>
</organism>
<proteinExistence type="predicted"/>
<dbReference type="EMBL" id="JAANBB010000165">
    <property type="protein sequence ID" value="KAF7547869.1"/>
    <property type="molecule type" value="Genomic_DNA"/>
</dbReference>
<feature type="chain" id="PRO_5040309925" evidence="2">
    <location>
        <begin position="19"/>
        <end position="136"/>
    </location>
</feature>
<feature type="signal peptide" evidence="2">
    <location>
        <begin position="1"/>
        <end position="18"/>
    </location>
</feature>
<evidence type="ECO:0000313" key="4">
    <source>
        <dbReference type="Proteomes" id="UP000722485"/>
    </source>
</evidence>
<dbReference type="AlphaFoldDB" id="A0A9P5H3R1"/>
<gene>
    <name evidence="3" type="ORF">G7Z17_g7446</name>
</gene>
<protein>
    <submittedName>
        <fullName evidence="3">Uncharacterized protein</fullName>
    </submittedName>
</protein>
<evidence type="ECO:0000256" key="1">
    <source>
        <dbReference type="SAM" id="MobiDB-lite"/>
    </source>
</evidence>
<feature type="compositionally biased region" description="Polar residues" evidence="1">
    <location>
        <begin position="45"/>
        <end position="56"/>
    </location>
</feature>
<keyword evidence="4" id="KW-1185">Reference proteome</keyword>
<feature type="compositionally biased region" description="Low complexity" evidence="1">
    <location>
        <begin position="23"/>
        <end position="44"/>
    </location>
</feature>
<evidence type="ECO:0000313" key="3">
    <source>
        <dbReference type="EMBL" id="KAF7547869.1"/>
    </source>
</evidence>